<dbReference type="GO" id="GO:0004930">
    <property type="term" value="F:G protein-coupled receptor activity"/>
    <property type="evidence" value="ECO:0007669"/>
    <property type="project" value="InterPro"/>
</dbReference>
<feature type="transmembrane region" description="Helical" evidence="5">
    <location>
        <begin position="1230"/>
        <end position="1247"/>
    </location>
</feature>
<evidence type="ECO:0000313" key="7">
    <source>
        <dbReference type="EMBL" id="RZC39089.1"/>
    </source>
</evidence>
<dbReference type="PANTHER" id="PTHR47767">
    <property type="entry name" value="ADHESION G PROTEIN-COUPLED RECEPTOR G7"/>
    <property type="match status" value="1"/>
</dbReference>
<dbReference type="Gene3D" id="2.60.220.50">
    <property type="match status" value="1"/>
</dbReference>
<feature type="domain" description="G-protein coupled receptors family 2 profile 2" evidence="6">
    <location>
        <begin position="1194"/>
        <end position="1364"/>
    </location>
</feature>
<dbReference type="Proteomes" id="UP000292052">
    <property type="component" value="Unassembled WGS sequence"/>
</dbReference>
<comment type="subcellular location">
    <subcellularLocation>
        <location evidence="1">Membrane</location>
        <topology evidence="1">Multi-pass membrane protein</topology>
    </subcellularLocation>
</comment>
<feature type="transmembrane region" description="Helical" evidence="5">
    <location>
        <begin position="1301"/>
        <end position="1322"/>
    </location>
</feature>
<dbReference type="InterPro" id="IPR017981">
    <property type="entry name" value="GPCR_2-like_7TM"/>
</dbReference>
<evidence type="ECO:0000256" key="5">
    <source>
        <dbReference type="SAM" id="Phobius"/>
    </source>
</evidence>
<dbReference type="InterPro" id="IPR000832">
    <property type="entry name" value="GPCR_2_secretin-like"/>
</dbReference>
<gene>
    <name evidence="7" type="ORF">BDFB_002211</name>
</gene>
<dbReference type="Gene3D" id="1.20.1070.10">
    <property type="entry name" value="Rhodopsin 7-helix transmembrane proteins"/>
    <property type="match status" value="1"/>
</dbReference>
<name>A0A482W2V3_ASBVE</name>
<proteinExistence type="predicted"/>
<evidence type="ECO:0000256" key="2">
    <source>
        <dbReference type="ARBA" id="ARBA00022692"/>
    </source>
</evidence>
<dbReference type="InterPro" id="IPR053066">
    <property type="entry name" value="ADGR_G7"/>
</dbReference>
<accession>A0A482W2V3</accession>
<evidence type="ECO:0000259" key="6">
    <source>
        <dbReference type="PROSITE" id="PS50261"/>
    </source>
</evidence>
<evidence type="ECO:0000256" key="4">
    <source>
        <dbReference type="ARBA" id="ARBA00023136"/>
    </source>
</evidence>
<dbReference type="STRING" id="1661398.A0A482W2V3"/>
<dbReference type="GO" id="GO:0016020">
    <property type="term" value="C:membrane"/>
    <property type="evidence" value="ECO:0007669"/>
    <property type="project" value="UniProtKB-SubCell"/>
</dbReference>
<reference evidence="7 8" key="1">
    <citation type="submission" date="2017-03" db="EMBL/GenBank/DDBJ databases">
        <title>Genome of the blue death feigning beetle - Asbolus verrucosus.</title>
        <authorList>
            <person name="Rider S.D."/>
        </authorList>
    </citation>
    <scope>NUCLEOTIDE SEQUENCE [LARGE SCALE GENOMIC DNA]</scope>
    <source>
        <strain evidence="7">Butters</strain>
        <tissue evidence="7">Head and leg muscle</tissue>
    </source>
</reference>
<sequence length="1364" mass="156355">MLSTNSTTALLETTLNIVNGGTFKKEVKPVDILFISKILERGSEDDDIYKHSNNFNEIISSIMEVEKDILESSQRLLNSTDRILHNLEKLLLNTEESKFISSSFLFVYAVNTSEEPIGAMILKNENFTSLEVVSLHTDNYVYQLENTDFEIAFHIPFAFTKHTDQYFVVLFRNDNLFNQEKTENDFRIGSWIINILIPGVTTNDTSTIQIYFKESKPHLYQNCNSWRYGNKSRPIKGHWNFDNEAAKFKDETSANAWAIPNEFCLQANYSFVLRYCFNNGFWGEVQGECSREVSVTNITNALYGMLNANSTVALNTMLNVINSEEFKQELKPIDIDLISKILVEATEDIYNSHQLKIFTEIVNNVMNINKNTLQSSQLLLSSTDRILYSLDQLILKKPEPKFVSLSSLLIDTINTSEGAVGAMIRNNEVIYLYNDNYANQLENTDFEVAFQVPLSFARYTDHYFIVLFRNDNLFNQEGIEIDFNIGSWIIKILNPDITTNVTSTIRIYFKESSPHLYQQCNYWRYDNNNTKPIKGHWSFEHTATKFKDETPANTWATPIQLCLQANYSSVLRYCSKDGFWGEVQGECSHEVTVTNTTNTLHKMLEENSTIALNTTLEIINNETVKELKPIDIDFISKILVQFAENDNASNQLNNFGKIVNSVMETDKDILESSQQLLNSTDRILYSLDQLLLKTTEPKFASLPLLVIYTVNTTQGAIGAIIKTDEYSSLRVIFLYNDSYALQLESEDFEIAFVVPPSLTKNCENYFITLLRNDNLFNQEKPVTNLSDASSIINILIPNVVVDNSSTIKFYFKKSELHPRQQCSYWSYGNNQDNIPTKGHWSFENDAKTFRNNCYLCETLYPRYFRILGTDKPHTCPEEFIEHLKHLFRRCFQNESWGEVQGECANNNYTNTTLALHEILGTTDPSTALNLTINVVKSETFKEALEPIGVHFISQILENAIENENTSIEDVSEIINNVMEADKSILKSSQLLLNSTDRILYNLDKLLLNTKKPKNVKLPFLLVHTVNTTDGKVTGGIIKTHGKGNKFSSFEVLPLHNETELDNGTFELAFIVPPSFTQGQKHYFISLFYNDHFFNEDTNRTDSRVGSWIISILIPGAPVKDTSTIQIYFKEGTSTLRRQCSYWHYGYDEERPIKGHWNSDNNATYFRNNFYVCKTNHTTQFSLLVYGSVLNDFFSDLITILGSILAPIALFIIAITACTFRTWKNDPNNKIIVNIALCFTILVVILWISDQTDEGPYCIAVGILLHYIVLVQFFWMLIISYSSYRRLVLSLHYHVTNVVLKYCLFCWGTPVIIVIIVAVLNVQTYDKKSEDTKSFEICYPKGIYFNYAVFLPVGIILLINSMVCT</sequence>
<evidence type="ECO:0000256" key="1">
    <source>
        <dbReference type="ARBA" id="ARBA00004141"/>
    </source>
</evidence>
<keyword evidence="2 5" id="KW-0812">Transmembrane</keyword>
<dbReference type="EMBL" id="QDEB01037518">
    <property type="protein sequence ID" value="RZC39089.1"/>
    <property type="molecule type" value="Genomic_DNA"/>
</dbReference>
<feature type="transmembrane region" description="Helical" evidence="5">
    <location>
        <begin position="1342"/>
        <end position="1362"/>
    </location>
</feature>
<keyword evidence="4 5" id="KW-0472">Membrane</keyword>
<keyword evidence="3 5" id="KW-1133">Transmembrane helix</keyword>
<evidence type="ECO:0000313" key="8">
    <source>
        <dbReference type="Proteomes" id="UP000292052"/>
    </source>
</evidence>
<keyword evidence="8" id="KW-1185">Reference proteome</keyword>
<comment type="caution">
    <text evidence="7">The sequence shown here is derived from an EMBL/GenBank/DDBJ whole genome shotgun (WGS) entry which is preliminary data.</text>
</comment>
<dbReference type="OrthoDB" id="10037534at2759"/>
<protein>
    <submittedName>
        <fullName evidence="7">7tm 2 domain containing protein</fullName>
    </submittedName>
</protein>
<dbReference type="Pfam" id="PF00002">
    <property type="entry name" value="7tm_2"/>
    <property type="match status" value="1"/>
</dbReference>
<dbReference type="InterPro" id="IPR046338">
    <property type="entry name" value="GAIN_dom_sf"/>
</dbReference>
<organism evidence="7 8">
    <name type="scientific">Asbolus verrucosus</name>
    <name type="common">Desert ironclad beetle</name>
    <dbReference type="NCBI Taxonomy" id="1661398"/>
    <lineage>
        <taxon>Eukaryota</taxon>
        <taxon>Metazoa</taxon>
        <taxon>Ecdysozoa</taxon>
        <taxon>Arthropoda</taxon>
        <taxon>Hexapoda</taxon>
        <taxon>Insecta</taxon>
        <taxon>Pterygota</taxon>
        <taxon>Neoptera</taxon>
        <taxon>Endopterygota</taxon>
        <taxon>Coleoptera</taxon>
        <taxon>Polyphaga</taxon>
        <taxon>Cucujiformia</taxon>
        <taxon>Tenebrionidae</taxon>
        <taxon>Pimeliinae</taxon>
        <taxon>Asbolus</taxon>
    </lineage>
</organism>
<feature type="transmembrane region" description="Helical" evidence="5">
    <location>
        <begin position="1259"/>
        <end position="1280"/>
    </location>
</feature>
<feature type="transmembrane region" description="Helical" evidence="5">
    <location>
        <begin position="1196"/>
        <end position="1218"/>
    </location>
</feature>
<dbReference type="PROSITE" id="PS50261">
    <property type="entry name" value="G_PROTEIN_RECEP_F2_4"/>
    <property type="match status" value="1"/>
</dbReference>
<dbReference type="GO" id="GO:0007166">
    <property type="term" value="P:cell surface receptor signaling pathway"/>
    <property type="evidence" value="ECO:0007669"/>
    <property type="project" value="InterPro"/>
</dbReference>
<evidence type="ECO:0000256" key="3">
    <source>
        <dbReference type="ARBA" id="ARBA00022989"/>
    </source>
</evidence>